<comment type="caution">
    <text evidence="1">The sequence shown here is derived from an EMBL/GenBank/DDBJ whole genome shotgun (WGS) entry which is preliminary data.</text>
</comment>
<dbReference type="Gramene" id="Psat03G0085600-T1">
    <property type="protein sequence ID" value="KAI5424828.1"/>
    <property type="gene ID" value="KIW84_030856"/>
</dbReference>
<dbReference type="EMBL" id="JAMSHJ010000003">
    <property type="protein sequence ID" value="KAI5424828.1"/>
    <property type="molecule type" value="Genomic_DNA"/>
</dbReference>
<reference evidence="1 2" key="1">
    <citation type="journal article" date="2022" name="Nat. Genet.">
        <title>Improved pea reference genome and pan-genome highlight genomic features and evolutionary characteristics.</title>
        <authorList>
            <person name="Yang T."/>
            <person name="Liu R."/>
            <person name="Luo Y."/>
            <person name="Hu S."/>
            <person name="Wang D."/>
            <person name="Wang C."/>
            <person name="Pandey M.K."/>
            <person name="Ge S."/>
            <person name="Xu Q."/>
            <person name="Li N."/>
            <person name="Li G."/>
            <person name="Huang Y."/>
            <person name="Saxena R.K."/>
            <person name="Ji Y."/>
            <person name="Li M."/>
            <person name="Yan X."/>
            <person name="He Y."/>
            <person name="Liu Y."/>
            <person name="Wang X."/>
            <person name="Xiang C."/>
            <person name="Varshney R.K."/>
            <person name="Ding H."/>
            <person name="Gao S."/>
            <person name="Zong X."/>
        </authorList>
    </citation>
    <scope>NUCLEOTIDE SEQUENCE [LARGE SCALE GENOMIC DNA]</scope>
    <source>
        <strain evidence="1 2">cv. Zhongwan 6</strain>
    </source>
</reference>
<dbReference type="Proteomes" id="UP001058974">
    <property type="component" value="Chromosome 3"/>
</dbReference>
<dbReference type="InterPro" id="IPR051942">
    <property type="entry name" value="DENN_domain_containing_2"/>
</dbReference>
<dbReference type="AlphaFoldDB" id="A0A9D4XP23"/>
<protein>
    <submittedName>
        <fullName evidence="1">Uncharacterized protein</fullName>
    </submittedName>
</protein>
<dbReference type="PANTHER" id="PTHR15288:SF4">
    <property type="entry name" value="OS02G0777100 PROTEIN"/>
    <property type="match status" value="1"/>
</dbReference>
<dbReference type="PANTHER" id="PTHR15288">
    <property type="entry name" value="DENN DOMAIN-CONTAINING PROTEIN 2"/>
    <property type="match status" value="1"/>
</dbReference>
<gene>
    <name evidence="1" type="ORF">KIW84_030856</name>
</gene>
<name>A0A9D4XP23_PEA</name>
<sequence length="270" mass="29280">MIKGFSHPPEVQYANYNPEILTSQKRQWAANFHLQYNGHKSWKEPAKLFESMVFVGLHPNFDIQALQRQYLVRRSEGSGKLRSALGYQNQSRVEPNVESQVLFVYPPDKQLPFKEKDLLSFCFLGGLETSISGEADPSNDAQNSVQKIIHEMMISSQMNRTGGMVGANSLGNDMKNVNGILPASTNTGLNGGNGMMGNRGVNSNPGVGGYGTMGLGPSGLHNGMRPGMGNNSVMNGRGGMTSLTREQAMNHQQDLSSQLLSGLGAVNGFQ</sequence>
<organism evidence="1 2">
    <name type="scientific">Pisum sativum</name>
    <name type="common">Garden pea</name>
    <name type="synonym">Lathyrus oleraceus</name>
    <dbReference type="NCBI Taxonomy" id="3888"/>
    <lineage>
        <taxon>Eukaryota</taxon>
        <taxon>Viridiplantae</taxon>
        <taxon>Streptophyta</taxon>
        <taxon>Embryophyta</taxon>
        <taxon>Tracheophyta</taxon>
        <taxon>Spermatophyta</taxon>
        <taxon>Magnoliopsida</taxon>
        <taxon>eudicotyledons</taxon>
        <taxon>Gunneridae</taxon>
        <taxon>Pentapetalae</taxon>
        <taxon>rosids</taxon>
        <taxon>fabids</taxon>
        <taxon>Fabales</taxon>
        <taxon>Fabaceae</taxon>
        <taxon>Papilionoideae</taxon>
        <taxon>50 kb inversion clade</taxon>
        <taxon>NPAAA clade</taxon>
        <taxon>Hologalegina</taxon>
        <taxon>IRL clade</taxon>
        <taxon>Fabeae</taxon>
        <taxon>Lathyrus</taxon>
    </lineage>
</organism>
<keyword evidence="2" id="KW-1185">Reference proteome</keyword>
<evidence type="ECO:0000313" key="1">
    <source>
        <dbReference type="EMBL" id="KAI5424828.1"/>
    </source>
</evidence>
<evidence type="ECO:0000313" key="2">
    <source>
        <dbReference type="Proteomes" id="UP001058974"/>
    </source>
</evidence>
<proteinExistence type="predicted"/>
<accession>A0A9D4XP23</accession>